<comment type="similarity">
    <text evidence="8">Belongs to the methyl-accepting chemotaxis (MCP) protein family.</text>
</comment>
<feature type="domain" description="T-SNARE coiled-coil homology" evidence="12">
    <location>
        <begin position="450"/>
        <end position="512"/>
    </location>
</feature>
<keyword evidence="15" id="KW-1185">Reference proteome</keyword>
<evidence type="ECO:0000259" key="12">
    <source>
        <dbReference type="PROSITE" id="PS50192"/>
    </source>
</evidence>
<dbReference type="RefSeq" id="WP_180569038.1">
    <property type="nucleotide sequence ID" value="NZ_JACCKB010000020.1"/>
</dbReference>
<keyword evidence="3" id="KW-0997">Cell inner membrane</keyword>
<evidence type="ECO:0000259" key="13">
    <source>
        <dbReference type="PROSITE" id="PS50885"/>
    </source>
</evidence>
<dbReference type="FunFam" id="1.10.287.950:FF:000001">
    <property type="entry name" value="Methyl-accepting chemotaxis sensory transducer"/>
    <property type="match status" value="1"/>
</dbReference>
<dbReference type="GO" id="GO:0006935">
    <property type="term" value="P:chemotaxis"/>
    <property type="evidence" value="ECO:0007669"/>
    <property type="project" value="InterPro"/>
</dbReference>
<reference evidence="14 15" key="1">
    <citation type="submission" date="2020-07" db="EMBL/GenBank/DDBJ databases">
        <title>Endozoicomonas sp. nov., isolated from sediment.</title>
        <authorList>
            <person name="Gu T."/>
        </authorList>
    </citation>
    <scope>NUCLEOTIDE SEQUENCE [LARGE SCALE GENOMIC DNA]</scope>
    <source>
        <strain evidence="14 15">SM1973</strain>
    </source>
</reference>
<evidence type="ECO:0000256" key="10">
    <source>
        <dbReference type="SAM" id="Phobius"/>
    </source>
</evidence>
<evidence type="ECO:0000256" key="5">
    <source>
        <dbReference type="ARBA" id="ARBA00022989"/>
    </source>
</evidence>
<keyword evidence="6 10" id="KW-0472">Membrane</keyword>
<dbReference type="CDD" id="cd06225">
    <property type="entry name" value="HAMP"/>
    <property type="match status" value="1"/>
</dbReference>
<dbReference type="SMART" id="SM00283">
    <property type="entry name" value="MA"/>
    <property type="match status" value="1"/>
</dbReference>
<keyword evidence="4 10" id="KW-0812">Transmembrane</keyword>
<keyword evidence="7 9" id="KW-0807">Transducer</keyword>
<feature type="domain" description="Methyl-accepting transducer" evidence="11">
    <location>
        <begin position="263"/>
        <end position="499"/>
    </location>
</feature>
<dbReference type="Gene3D" id="1.10.287.950">
    <property type="entry name" value="Methyl-accepting chemotaxis protein"/>
    <property type="match status" value="1"/>
</dbReference>
<evidence type="ECO:0000256" key="1">
    <source>
        <dbReference type="ARBA" id="ARBA00004429"/>
    </source>
</evidence>
<dbReference type="CDD" id="cd11386">
    <property type="entry name" value="MCP_signal"/>
    <property type="match status" value="1"/>
</dbReference>
<feature type="transmembrane region" description="Helical" evidence="10">
    <location>
        <begin position="180"/>
        <end position="202"/>
    </location>
</feature>
<evidence type="ECO:0000256" key="9">
    <source>
        <dbReference type="PROSITE-ProRule" id="PRU00284"/>
    </source>
</evidence>
<evidence type="ECO:0000256" key="2">
    <source>
        <dbReference type="ARBA" id="ARBA00022475"/>
    </source>
</evidence>
<comment type="caution">
    <text evidence="14">The sequence shown here is derived from an EMBL/GenBank/DDBJ whole genome shotgun (WGS) entry which is preliminary data.</text>
</comment>
<dbReference type="InterPro" id="IPR003660">
    <property type="entry name" value="HAMP_dom"/>
</dbReference>
<dbReference type="Pfam" id="PF00672">
    <property type="entry name" value="HAMP"/>
    <property type="match status" value="1"/>
</dbReference>
<dbReference type="InterPro" id="IPR004089">
    <property type="entry name" value="MCPsignal_dom"/>
</dbReference>
<evidence type="ECO:0000256" key="7">
    <source>
        <dbReference type="ARBA" id="ARBA00023224"/>
    </source>
</evidence>
<organism evidence="14 15">
    <name type="scientific">Spartinivicinus marinus</name>
    <dbReference type="NCBI Taxonomy" id="2994442"/>
    <lineage>
        <taxon>Bacteria</taxon>
        <taxon>Pseudomonadati</taxon>
        <taxon>Pseudomonadota</taxon>
        <taxon>Gammaproteobacteria</taxon>
        <taxon>Oceanospirillales</taxon>
        <taxon>Zooshikellaceae</taxon>
        <taxon>Spartinivicinus</taxon>
    </lineage>
</organism>
<dbReference type="SUPFAM" id="SSF58104">
    <property type="entry name" value="Methyl-accepting chemotaxis protein (MCP) signaling domain"/>
    <property type="match status" value="1"/>
</dbReference>
<dbReference type="Pfam" id="PF00015">
    <property type="entry name" value="MCPsignal"/>
    <property type="match status" value="1"/>
</dbReference>
<protein>
    <submittedName>
        <fullName evidence="14">Cache domain-containing protein</fullName>
    </submittedName>
</protein>
<comment type="subcellular location">
    <subcellularLocation>
        <location evidence="1">Cell inner membrane</location>
        <topology evidence="1">Multi-pass membrane protein</topology>
    </subcellularLocation>
</comment>
<dbReference type="PROSITE" id="PS50192">
    <property type="entry name" value="T_SNARE"/>
    <property type="match status" value="1"/>
</dbReference>
<keyword evidence="2" id="KW-1003">Cell membrane</keyword>
<dbReference type="PRINTS" id="PR00260">
    <property type="entry name" value="CHEMTRNSDUCR"/>
</dbReference>
<evidence type="ECO:0000256" key="6">
    <source>
        <dbReference type="ARBA" id="ARBA00023136"/>
    </source>
</evidence>
<feature type="domain" description="HAMP" evidence="13">
    <location>
        <begin position="204"/>
        <end position="258"/>
    </location>
</feature>
<dbReference type="SMART" id="SM00304">
    <property type="entry name" value="HAMP"/>
    <property type="match status" value="1"/>
</dbReference>
<name>A0A853IHF9_9GAMM</name>
<evidence type="ECO:0000259" key="11">
    <source>
        <dbReference type="PROSITE" id="PS50111"/>
    </source>
</evidence>
<dbReference type="Gene3D" id="3.30.450.20">
    <property type="entry name" value="PAS domain"/>
    <property type="match status" value="1"/>
</dbReference>
<dbReference type="Pfam" id="PF17200">
    <property type="entry name" value="sCache_2"/>
    <property type="match status" value="1"/>
</dbReference>
<evidence type="ECO:0000256" key="4">
    <source>
        <dbReference type="ARBA" id="ARBA00022692"/>
    </source>
</evidence>
<dbReference type="SMART" id="SM01049">
    <property type="entry name" value="Cache_2"/>
    <property type="match status" value="1"/>
</dbReference>
<dbReference type="InterPro" id="IPR033480">
    <property type="entry name" value="sCache_2"/>
</dbReference>
<gene>
    <name evidence="14" type="ORF">H0A36_13430</name>
</gene>
<dbReference type="InterPro" id="IPR004090">
    <property type="entry name" value="Chemotax_Me-accpt_rcpt"/>
</dbReference>
<dbReference type="InterPro" id="IPR000727">
    <property type="entry name" value="T_SNARE_dom"/>
</dbReference>
<dbReference type="PROSITE" id="PS50111">
    <property type="entry name" value="CHEMOTAXIS_TRANSDUC_2"/>
    <property type="match status" value="1"/>
</dbReference>
<dbReference type="Proteomes" id="UP000569732">
    <property type="component" value="Unassembled WGS sequence"/>
</dbReference>
<dbReference type="GO" id="GO:0004888">
    <property type="term" value="F:transmembrane signaling receptor activity"/>
    <property type="evidence" value="ECO:0007669"/>
    <property type="project" value="InterPro"/>
</dbReference>
<evidence type="ECO:0000313" key="14">
    <source>
        <dbReference type="EMBL" id="NYZ67016.1"/>
    </source>
</evidence>
<evidence type="ECO:0000256" key="3">
    <source>
        <dbReference type="ARBA" id="ARBA00022519"/>
    </source>
</evidence>
<dbReference type="PANTHER" id="PTHR32089:SF119">
    <property type="entry name" value="METHYL-ACCEPTING CHEMOTAXIS PROTEIN CTPL"/>
    <property type="match status" value="1"/>
</dbReference>
<accession>A0A853IHF9</accession>
<dbReference type="GO" id="GO:0005886">
    <property type="term" value="C:plasma membrane"/>
    <property type="evidence" value="ECO:0007669"/>
    <property type="project" value="UniProtKB-SubCell"/>
</dbReference>
<dbReference type="GO" id="GO:0007165">
    <property type="term" value="P:signal transduction"/>
    <property type="evidence" value="ECO:0007669"/>
    <property type="project" value="UniProtKB-KW"/>
</dbReference>
<dbReference type="PROSITE" id="PS50885">
    <property type="entry name" value="HAMP"/>
    <property type="match status" value="1"/>
</dbReference>
<sequence length="535" mass="57792">MLISAISYITTDRLIQSELGSFRKTLLEEKQTELKGYIDMAKTAISHVYNSNDASAKESALKIIRQIRYGENGYIFAFQYDGLTVAHGAKPELEGKNLINLKDPNGVPLIKLLSEAAQKGGGYVEYQWDKPGSKTPEPKLSYAIPLEKWQIFIGTGFYIDGIDKTISELRVNAEAAKQQTLMTILGVGSVAVIILGFCSILVTNSITRPIKDTVELMCDISEGEGDLTKRLEDNGQSEMGKLAEAFNTFVAKLQDIIKKVADASSHINEASSEINTVVQANSKQMNAQASETEQVATAINEMSLTAQEIAASATQAADEATNAQTSALKGNEIVLNAINSITSLADQLQEAEKVMDALGNETENIGSVLGVIGSIAEQTNLLALNAAIEAARAGEQGRGFAVVADEVRTLASRTQSSTQEIHEMITRLQHQSSTAVKVMKVSRELSDSTSRQAEEAGESLTAIKDSIGVITEMNHQIATASEEQTSVIEEINKNITRIADAVSEMSHGMEASSDNSNRLHAMGQELNSLVKQFRV</sequence>
<proteinExistence type="inferred from homology"/>
<dbReference type="AlphaFoldDB" id="A0A853IHF9"/>
<dbReference type="EMBL" id="JACCKB010000020">
    <property type="protein sequence ID" value="NYZ67016.1"/>
    <property type="molecule type" value="Genomic_DNA"/>
</dbReference>
<dbReference type="PANTHER" id="PTHR32089">
    <property type="entry name" value="METHYL-ACCEPTING CHEMOTAXIS PROTEIN MCPB"/>
    <property type="match status" value="1"/>
</dbReference>
<evidence type="ECO:0000313" key="15">
    <source>
        <dbReference type="Proteomes" id="UP000569732"/>
    </source>
</evidence>
<keyword evidence="5 10" id="KW-1133">Transmembrane helix</keyword>
<evidence type="ECO:0000256" key="8">
    <source>
        <dbReference type="ARBA" id="ARBA00029447"/>
    </source>
</evidence>